<accession>A0ACB7YMU7</accession>
<sequence length="509" mass="56365">MAETTTTTSSSSVATNTAATAAGVVAETQPQETKRSWGDEAEEEQADATSTSDETSALDLNLGSLAIDETKKKANNFLDEPDDSNIKSVTVGDTMYTSAKTFEELNLSPDLLKGLYVEMKFERPSKIQAVSLPMILTPPYKHLIAQAHNGSGKTTCFILGMLSRVDPKLGAPQALCICPTRELAIQNMEVLKKMGKYTGITSECAIPMDSTNYVPVSQRAPITAQVVIGTPGTINKWVAAKKLSMSYLKILVFDEADHMLAESGFKDDSLRIMKAINRSIPDCQVLLFSATFDDAVRAFVSKIVRDLFRGDYNQIFVNKEELSLESVKQYKVRCPDELAKIMVIKDRILELGDKVGQTIIFVRTRNSASMLHKALTEYGYEVTTIQGALKQEDRDKIVKEFKDGLTQVLISTDLLARGFDQSLVNLVVNFDLPVKHDMPSEPDCEVYLHRVGRAGRFGRKGAVFNLLCSDKDDMIMAKIEKHFNREVTQVPSWKSDEDFVDALKKAGLL</sequence>
<keyword evidence="2" id="KW-1185">Reference proteome</keyword>
<evidence type="ECO:0000313" key="2">
    <source>
        <dbReference type="Proteomes" id="UP000828048"/>
    </source>
</evidence>
<organism evidence="1 2">
    <name type="scientific">Vaccinium darrowii</name>
    <dbReference type="NCBI Taxonomy" id="229202"/>
    <lineage>
        <taxon>Eukaryota</taxon>
        <taxon>Viridiplantae</taxon>
        <taxon>Streptophyta</taxon>
        <taxon>Embryophyta</taxon>
        <taxon>Tracheophyta</taxon>
        <taxon>Spermatophyta</taxon>
        <taxon>Magnoliopsida</taxon>
        <taxon>eudicotyledons</taxon>
        <taxon>Gunneridae</taxon>
        <taxon>Pentapetalae</taxon>
        <taxon>asterids</taxon>
        <taxon>Ericales</taxon>
        <taxon>Ericaceae</taxon>
        <taxon>Vaccinioideae</taxon>
        <taxon>Vaccinieae</taxon>
        <taxon>Vaccinium</taxon>
    </lineage>
</organism>
<comment type="caution">
    <text evidence="1">The sequence shown here is derived from an EMBL/GenBank/DDBJ whole genome shotgun (WGS) entry which is preliminary data.</text>
</comment>
<name>A0ACB7YMU7_9ERIC</name>
<proteinExistence type="predicted"/>
<dbReference type="Proteomes" id="UP000828048">
    <property type="component" value="Chromosome 11"/>
</dbReference>
<reference evidence="1 2" key="1">
    <citation type="journal article" date="2021" name="Hortic Res">
        <title>High-quality reference genome and annotation aids understanding of berry development for evergreen blueberry (Vaccinium darrowii).</title>
        <authorList>
            <person name="Yu J."/>
            <person name="Hulse-Kemp A.M."/>
            <person name="Babiker E."/>
            <person name="Staton M."/>
        </authorList>
    </citation>
    <scope>NUCLEOTIDE SEQUENCE [LARGE SCALE GENOMIC DNA]</scope>
    <source>
        <strain evidence="2">cv. NJ 8807/NJ 8810</strain>
        <tissue evidence="1">Young leaf</tissue>
    </source>
</reference>
<evidence type="ECO:0000313" key="1">
    <source>
        <dbReference type="EMBL" id="KAH7854732.1"/>
    </source>
</evidence>
<protein>
    <submittedName>
        <fullName evidence="1">Uncharacterized protein</fullName>
    </submittedName>
</protein>
<dbReference type="EMBL" id="CM037161">
    <property type="protein sequence ID" value="KAH7854732.1"/>
    <property type="molecule type" value="Genomic_DNA"/>
</dbReference>
<gene>
    <name evidence="1" type="ORF">Vadar_017214</name>
</gene>